<dbReference type="EMBL" id="JARQBJ010000004">
    <property type="protein sequence ID" value="MDT2810774.1"/>
    <property type="molecule type" value="Genomic_DNA"/>
</dbReference>
<name>A0AAW8U1Y7_9ENTE</name>
<protein>
    <submittedName>
        <fullName evidence="10">DUF421 domain-containing protein</fullName>
    </submittedName>
</protein>
<sequence length="212" mass="24071">MQFYSPIIVKFALGIICFIFQINLLGKGNLAPSSAMDQVQNYVLGGIIGGVIYNNTISVLQFVLVLIIWTFLVLILKFAKEHNRYVKTIIDGRPINLIKDGEVDVKECLAHGVSANELMFKLRANGIYEIENVKRAVLEQNGQLTVIENGDENIRYPIIVDGQTNFDVLELINKDELWLEQKIVEQGFERINEIYLGEYISGRLNLFGYNNV</sequence>
<dbReference type="Pfam" id="PF20730">
    <property type="entry name" value="YetF_N"/>
    <property type="match status" value="1"/>
</dbReference>
<comment type="caution">
    <text evidence="10">The sequence shown here is derived from an EMBL/GenBank/DDBJ whole genome shotgun (WGS) entry which is preliminary data.</text>
</comment>
<dbReference type="GO" id="GO:0005886">
    <property type="term" value="C:plasma membrane"/>
    <property type="evidence" value="ECO:0007669"/>
    <property type="project" value="UniProtKB-SubCell"/>
</dbReference>
<keyword evidence="6 7" id="KW-0472">Membrane</keyword>
<evidence type="ECO:0000256" key="6">
    <source>
        <dbReference type="ARBA" id="ARBA00023136"/>
    </source>
</evidence>
<reference evidence="10" key="1">
    <citation type="submission" date="2023-03" db="EMBL/GenBank/DDBJ databases">
        <authorList>
            <person name="Shen W."/>
            <person name="Cai J."/>
        </authorList>
    </citation>
    <scope>NUCLEOTIDE SEQUENCE</scope>
    <source>
        <strain evidence="10">B226-2</strain>
    </source>
</reference>
<dbReference type="Gene3D" id="3.30.240.20">
    <property type="entry name" value="bsu07140 like domains"/>
    <property type="match status" value="2"/>
</dbReference>
<keyword evidence="3" id="KW-1003">Cell membrane</keyword>
<evidence type="ECO:0000259" key="9">
    <source>
        <dbReference type="Pfam" id="PF20730"/>
    </source>
</evidence>
<evidence type="ECO:0000256" key="2">
    <source>
        <dbReference type="ARBA" id="ARBA00006448"/>
    </source>
</evidence>
<feature type="domain" description="YetF-like N-terminal transmembrane" evidence="9">
    <location>
        <begin position="5"/>
        <end position="78"/>
    </location>
</feature>
<keyword evidence="4 7" id="KW-0812">Transmembrane</keyword>
<organism evidence="10 11">
    <name type="scientific">Enterococcus asini</name>
    <dbReference type="NCBI Taxonomy" id="57732"/>
    <lineage>
        <taxon>Bacteria</taxon>
        <taxon>Bacillati</taxon>
        <taxon>Bacillota</taxon>
        <taxon>Bacilli</taxon>
        <taxon>Lactobacillales</taxon>
        <taxon>Enterococcaceae</taxon>
        <taxon>Enterococcus</taxon>
    </lineage>
</organism>
<evidence type="ECO:0000313" key="11">
    <source>
        <dbReference type="Proteomes" id="UP001256711"/>
    </source>
</evidence>
<evidence type="ECO:0000259" key="8">
    <source>
        <dbReference type="Pfam" id="PF04239"/>
    </source>
</evidence>
<dbReference type="InterPro" id="IPR048454">
    <property type="entry name" value="YetF_N"/>
</dbReference>
<evidence type="ECO:0000256" key="4">
    <source>
        <dbReference type="ARBA" id="ARBA00022692"/>
    </source>
</evidence>
<evidence type="ECO:0000313" key="10">
    <source>
        <dbReference type="EMBL" id="MDT2810774.1"/>
    </source>
</evidence>
<proteinExistence type="inferred from homology"/>
<dbReference type="AlphaFoldDB" id="A0AAW8U1Y7"/>
<gene>
    <name evidence="10" type="ORF">P7H43_09765</name>
</gene>
<feature type="transmembrane region" description="Helical" evidence="7">
    <location>
        <begin position="59"/>
        <end position="79"/>
    </location>
</feature>
<evidence type="ECO:0000256" key="5">
    <source>
        <dbReference type="ARBA" id="ARBA00022989"/>
    </source>
</evidence>
<evidence type="ECO:0000256" key="7">
    <source>
        <dbReference type="SAM" id="Phobius"/>
    </source>
</evidence>
<dbReference type="Proteomes" id="UP001256711">
    <property type="component" value="Unassembled WGS sequence"/>
</dbReference>
<feature type="domain" description="YetF C-terminal" evidence="8">
    <location>
        <begin position="82"/>
        <end position="199"/>
    </location>
</feature>
<evidence type="ECO:0000256" key="1">
    <source>
        <dbReference type="ARBA" id="ARBA00004651"/>
    </source>
</evidence>
<comment type="subcellular location">
    <subcellularLocation>
        <location evidence="1">Cell membrane</location>
        <topology evidence="1">Multi-pass membrane protein</topology>
    </subcellularLocation>
</comment>
<dbReference type="Pfam" id="PF04239">
    <property type="entry name" value="DUF421"/>
    <property type="match status" value="1"/>
</dbReference>
<accession>A0AAW8U1Y7</accession>
<dbReference type="PANTHER" id="PTHR34582">
    <property type="entry name" value="UPF0702 TRANSMEMBRANE PROTEIN YCAP"/>
    <property type="match status" value="1"/>
</dbReference>
<feature type="transmembrane region" description="Helical" evidence="7">
    <location>
        <begin position="7"/>
        <end position="26"/>
    </location>
</feature>
<evidence type="ECO:0000256" key="3">
    <source>
        <dbReference type="ARBA" id="ARBA00022475"/>
    </source>
</evidence>
<dbReference type="RefSeq" id="WP_311835575.1">
    <property type="nucleotide sequence ID" value="NZ_JARQBJ010000004.1"/>
</dbReference>
<keyword evidence="5 7" id="KW-1133">Transmembrane helix</keyword>
<dbReference type="InterPro" id="IPR023090">
    <property type="entry name" value="UPF0702_alpha/beta_dom_sf"/>
</dbReference>
<dbReference type="InterPro" id="IPR007353">
    <property type="entry name" value="DUF421"/>
</dbReference>
<comment type="similarity">
    <text evidence="2">Belongs to the UPF0702 family.</text>
</comment>
<dbReference type="PANTHER" id="PTHR34582:SF6">
    <property type="entry name" value="UPF0702 TRANSMEMBRANE PROTEIN YCAP"/>
    <property type="match status" value="1"/>
</dbReference>